<feature type="chain" id="PRO_5032766517" evidence="2">
    <location>
        <begin position="20"/>
        <end position="91"/>
    </location>
</feature>
<dbReference type="Proteomes" id="UP000585363">
    <property type="component" value="Unassembled WGS sequence"/>
</dbReference>
<sequence>MRVLLLLLVSLFLLQPAQAKQTTPYSAQDNQLIEQGDYTNSDGQQIHRPAHTKSGRAPEGASAKCRDGSYSFSTHHRGTCSRHGGVAQWLD</sequence>
<evidence type="ECO:0000313" key="4">
    <source>
        <dbReference type="Proteomes" id="UP000585363"/>
    </source>
</evidence>
<accession>A0A848MNN5</accession>
<dbReference type="EMBL" id="JAADJU010000011">
    <property type="protein sequence ID" value="NMP28943.1"/>
    <property type="molecule type" value="Genomic_DNA"/>
</dbReference>
<feature type="signal peptide" evidence="2">
    <location>
        <begin position="1"/>
        <end position="19"/>
    </location>
</feature>
<reference evidence="3 4" key="2">
    <citation type="submission" date="2020-06" db="EMBL/GenBank/DDBJ databases">
        <title>Polyphasic characterization of a Rahnella strain isolated from tree sap.</title>
        <authorList>
            <person name="Kim I.S."/>
        </authorList>
    </citation>
    <scope>NUCLEOTIDE SEQUENCE [LARGE SCALE GENOMIC DNA]</scope>
    <source>
        <strain evidence="3 4">SAP-1</strain>
    </source>
</reference>
<evidence type="ECO:0000313" key="3">
    <source>
        <dbReference type="EMBL" id="NMP28943.1"/>
    </source>
</evidence>
<feature type="compositionally biased region" description="Polar residues" evidence="1">
    <location>
        <begin position="19"/>
        <end position="44"/>
    </location>
</feature>
<reference evidence="3 4" key="1">
    <citation type="submission" date="2020-01" db="EMBL/GenBank/DDBJ databases">
        <authorList>
            <person name="Lee S.D."/>
        </authorList>
    </citation>
    <scope>NUCLEOTIDE SEQUENCE [LARGE SCALE GENOMIC DNA]</scope>
    <source>
        <strain evidence="3 4">SAP-1</strain>
    </source>
</reference>
<dbReference type="Pfam" id="PF12587">
    <property type="entry name" value="DUF3761"/>
    <property type="match status" value="1"/>
</dbReference>
<organism evidence="3 4">
    <name type="scientific">Rouxiella aceris</name>
    <dbReference type="NCBI Taxonomy" id="2703884"/>
    <lineage>
        <taxon>Bacteria</taxon>
        <taxon>Pseudomonadati</taxon>
        <taxon>Pseudomonadota</taxon>
        <taxon>Gammaproteobacteria</taxon>
        <taxon>Enterobacterales</taxon>
        <taxon>Yersiniaceae</taxon>
        <taxon>Rouxiella</taxon>
    </lineage>
</organism>
<evidence type="ECO:0000256" key="2">
    <source>
        <dbReference type="SAM" id="SignalP"/>
    </source>
</evidence>
<dbReference type="RefSeq" id="WP_169404652.1">
    <property type="nucleotide sequence ID" value="NZ_JAADJU010000011.1"/>
</dbReference>
<feature type="region of interest" description="Disordered" evidence="1">
    <location>
        <begin position="19"/>
        <end position="80"/>
    </location>
</feature>
<name>A0A848MNN5_9GAMM</name>
<dbReference type="AlphaFoldDB" id="A0A848MNN5"/>
<protein>
    <submittedName>
        <fullName evidence="3">DUF3761 domain-containing protein</fullName>
    </submittedName>
</protein>
<dbReference type="InterPro" id="IPR022236">
    <property type="entry name" value="DUF3761"/>
</dbReference>
<keyword evidence="4" id="KW-1185">Reference proteome</keyword>
<evidence type="ECO:0000256" key="1">
    <source>
        <dbReference type="SAM" id="MobiDB-lite"/>
    </source>
</evidence>
<gene>
    <name evidence="3" type="ORF">GW590_18960</name>
</gene>
<proteinExistence type="predicted"/>
<comment type="caution">
    <text evidence="3">The sequence shown here is derived from an EMBL/GenBank/DDBJ whole genome shotgun (WGS) entry which is preliminary data.</text>
</comment>
<keyword evidence="2" id="KW-0732">Signal</keyword>